<comment type="caution">
    <text evidence="1">The sequence shown here is derived from an EMBL/GenBank/DDBJ whole genome shotgun (WGS) entry which is preliminary data.</text>
</comment>
<evidence type="ECO:0000313" key="2">
    <source>
        <dbReference type="Proteomes" id="UP001218218"/>
    </source>
</evidence>
<name>A0AAD6ZVP5_9AGAR</name>
<keyword evidence="2" id="KW-1185">Reference proteome</keyword>
<reference evidence="1" key="1">
    <citation type="submission" date="2023-03" db="EMBL/GenBank/DDBJ databases">
        <title>Massive genome expansion in bonnet fungi (Mycena s.s.) driven by repeated elements and novel gene families across ecological guilds.</title>
        <authorList>
            <consortium name="Lawrence Berkeley National Laboratory"/>
            <person name="Harder C.B."/>
            <person name="Miyauchi S."/>
            <person name="Viragh M."/>
            <person name="Kuo A."/>
            <person name="Thoen E."/>
            <person name="Andreopoulos B."/>
            <person name="Lu D."/>
            <person name="Skrede I."/>
            <person name="Drula E."/>
            <person name="Henrissat B."/>
            <person name="Morin E."/>
            <person name="Kohler A."/>
            <person name="Barry K."/>
            <person name="LaButti K."/>
            <person name="Morin E."/>
            <person name="Salamov A."/>
            <person name="Lipzen A."/>
            <person name="Mereny Z."/>
            <person name="Hegedus B."/>
            <person name="Baldrian P."/>
            <person name="Stursova M."/>
            <person name="Weitz H."/>
            <person name="Taylor A."/>
            <person name="Grigoriev I.V."/>
            <person name="Nagy L.G."/>
            <person name="Martin F."/>
            <person name="Kauserud H."/>
        </authorList>
    </citation>
    <scope>NUCLEOTIDE SEQUENCE</scope>
    <source>
        <strain evidence="1">CBHHK002</strain>
    </source>
</reference>
<dbReference type="Proteomes" id="UP001218218">
    <property type="component" value="Unassembled WGS sequence"/>
</dbReference>
<evidence type="ECO:0000313" key="1">
    <source>
        <dbReference type="EMBL" id="KAJ7342512.1"/>
    </source>
</evidence>
<sequence length="141" mass="16564">MGLFPRQLLTDDKHFKQILLQTYRDYATLEELFEVLIQRFLEVHRKWRQKNDTAEPDNPYQIAVALTLMEAELRQTNYNSAAVIDSVLVGWRKRSITDIPRTIANLENNTQASFEQLANPIEPDYTYQAYKKTVGMEYGLY</sequence>
<proteinExistence type="predicted"/>
<dbReference type="SUPFAM" id="SSF48366">
    <property type="entry name" value="Ras GEF"/>
    <property type="match status" value="1"/>
</dbReference>
<organism evidence="1 2">
    <name type="scientific">Mycena albidolilacea</name>
    <dbReference type="NCBI Taxonomy" id="1033008"/>
    <lineage>
        <taxon>Eukaryota</taxon>
        <taxon>Fungi</taxon>
        <taxon>Dikarya</taxon>
        <taxon>Basidiomycota</taxon>
        <taxon>Agaricomycotina</taxon>
        <taxon>Agaricomycetes</taxon>
        <taxon>Agaricomycetidae</taxon>
        <taxon>Agaricales</taxon>
        <taxon>Marasmiineae</taxon>
        <taxon>Mycenaceae</taxon>
        <taxon>Mycena</taxon>
    </lineage>
</organism>
<dbReference type="AlphaFoldDB" id="A0AAD6ZVP5"/>
<dbReference type="InterPro" id="IPR023578">
    <property type="entry name" value="Ras_GEF_dom_sf"/>
</dbReference>
<dbReference type="EMBL" id="JARIHO010000025">
    <property type="protein sequence ID" value="KAJ7342512.1"/>
    <property type="molecule type" value="Genomic_DNA"/>
</dbReference>
<gene>
    <name evidence="1" type="ORF">DFH08DRAFT_811591</name>
</gene>
<protein>
    <submittedName>
        <fullName evidence="1">Uncharacterized protein</fullName>
    </submittedName>
</protein>
<dbReference type="Gene3D" id="1.20.870.10">
    <property type="entry name" value="Son of sevenless (SoS) protein Chain: S domain 1"/>
    <property type="match status" value="1"/>
</dbReference>
<accession>A0AAD6ZVP5</accession>